<dbReference type="Proteomes" id="UP000801428">
    <property type="component" value="Unassembled WGS sequence"/>
</dbReference>
<organism evidence="2 3">
    <name type="scientific">Curvularia kusanoi</name>
    <name type="common">Cochliobolus kusanoi</name>
    <dbReference type="NCBI Taxonomy" id="90978"/>
    <lineage>
        <taxon>Eukaryota</taxon>
        <taxon>Fungi</taxon>
        <taxon>Dikarya</taxon>
        <taxon>Ascomycota</taxon>
        <taxon>Pezizomycotina</taxon>
        <taxon>Dothideomycetes</taxon>
        <taxon>Pleosporomycetidae</taxon>
        <taxon>Pleosporales</taxon>
        <taxon>Pleosporineae</taxon>
        <taxon>Pleosporaceae</taxon>
        <taxon>Curvularia</taxon>
    </lineage>
</organism>
<gene>
    <name evidence="2" type="ORF">E8E13_010988</name>
</gene>
<evidence type="ECO:0000313" key="3">
    <source>
        <dbReference type="Proteomes" id="UP000801428"/>
    </source>
</evidence>
<accession>A0A9P4TLP7</accession>
<feature type="region of interest" description="Disordered" evidence="1">
    <location>
        <begin position="31"/>
        <end position="52"/>
    </location>
</feature>
<evidence type="ECO:0000256" key="1">
    <source>
        <dbReference type="SAM" id="MobiDB-lite"/>
    </source>
</evidence>
<sequence>MDPDLHLTPINIRGKKRKYIPIPISAIPSTLSTAEASHSRPPQPKKRKRLPKGTVAAMPTLLGLPQELLELIFLYSMNISLPRASPLLGRRLSSRAVTMEYTMRTFFHTVDHTTNYRDRRKRSDRVLQSQILACRFFTWTFFLKYVERSHDAMISLRGKAWAKTGVEVPGVRHFEGLWPFKFTMIPYLAFADGFQVPEKLLHGPWDDDKANLLYVLVSMNGEIDWEGSMAGETAKQGIREAIADGNERAVAALSTLLGVPKQIDTGLLRYAVLDCGCNINIMRHLIFNAQILAQNVSKDVLNFLDTRLWAWADANGKTGDVLKHMLKKADAFDLEFYFEEGADWTRIVPFPYSGSKFDTRITLDNVVRELLMNLYWSYGRKITRRRTRRRESGDQIRQ</sequence>
<dbReference type="OrthoDB" id="1875589at2759"/>
<proteinExistence type="predicted"/>
<evidence type="ECO:0000313" key="2">
    <source>
        <dbReference type="EMBL" id="KAF3008863.1"/>
    </source>
</evidence>
<name>A0A9P4TLP7_CURKU</name>
<protein>
    <submittedName>
        <fullName evidence="2">Uncharacterized protein</fullName>
    </submittedName>
</protein>
<comment type="caution">
    <text evidence="2">The sequence shown here is derived from an EMBL/GenBank/DDBJ whole genome shotgun (WGS) entry which is preliminary data.</text>
</comment>
<dbReference type="AlphaFoldDB" id="A0A9P4TLP7"/>
<reference evidence="2" key="1">
    <citation type="submission" date="2019-04" db="EMBL/GenBank/DDBJ databases">
        <title>Sequencing of skin fungus with MAO and IRED activity.</title>
        <authorList>
            <person name="Marsaioli A.J."/>
            <person name="Bonatto J.M.C."/>
            <person name="Reis Junior O."/>
        </authorList>
    </citation>
    <scope>NUCLEOTIDE SEQUENCE</scope>
    <source>
        <strain evidence="2">30M1</strain>
    </source>
</reference>
<dbReference type="EMBL" id="SWKU01000003">
    <property type="protein sequence ID" value="KAF3008863.1"/>
    <property type="molecule type" value="Genomic_DNA"/>
</dbReference>
<keyword evidence="3" id="KW-1185">Reference proteome</keyword>